<keyword evidence="6" id="KW-1185">Reference proteome</keyword>
<dbReference type="CDD" id="cd17689">
    <property type="entry name" value="RUN_SNX29"/>
    <property type="match status" value="1"/>
</dbReference>
<feature type="compositionally biased region" description="Low complexity" evidence="2">
    <location>
        <begin position="260"/>
        <end position="271"/>
    </location>
</feature>
<dbReference type="Pfam" id="PF02759">
    <property type="entry name" value="RUN"/>
    <property type="match status" value="1"/>
</dbReference>
<name>A0AAN9C2X2_9CAEN</name>
<evidence type="ECO:0000256" key="2">
    <source>
        <dbReference type="SAM" id="MobiDB-lite"/>
    </source>
</evidence>
<comment type="caution">
    <text evidence="5">The sequence shown here is derived from an EMBL/GenBank/DDBJ whole genome shotgun (WGS) entry which is preliminary data.</text>
</comment>
<evidence type="ECO:0000256" key="1">
    <source>
        <dbReference type="SAM" id="Coils"/>
    </source>
</evidence>
<dbReference type="Proteomes" id="UP001374579">
    <property type="component" value="Unassembled WGS sequence"/>
</dbReference>
<feature type="compositionally biased region" description="Low complexity" evidence="2">
    <location>
        <begin position="787"/>
        <end position="801"/>
    </location>
</feature>
<dbReference type="InterPro" id="IPR047329">
    <property type="entry name" value="RUN_SNX29"/>
</dbReference>
<protein>
    <recommendedName>
        <fullName evidence="7">Sorting nexin-29</fullName>
    </recommendedName>
</protein>
<dbReference type="Pfam" id="PF00787">
    <property type="entry name" value="PX"/>
    <property type="match status" value="1"/>
</dbReference>
<dbReference type="SUPFAM" id="SSF140741">
    <property type="entry name" value="RUN domain-like"/>
    <property type="match status" value="1"/>
</dbReference>
<organism evidence="5 6">
    <name type="scientific">Littorina saxatilis</name>
    <dbReference type="NCBI Taxonomy" id="31220"/>
    <lineage>
        <taxon>Eukaryota</taxon>
        <taxon>Metazoa</taxon>
        <taxon>Spiralia</taxon>
        <taxon>Lophotrochozoa</taxon>
        <taxon>Mollusca</taxon>
        <taxon>Gastropoda</taxon>
        <taxon>Caenogastropoda</taxon>
        <taxon>Littorinimorpha</taxon>
        <taxon>Littorinoidea</taxon>
        <taxon>Littorinidae</taxon>
        <taxon>Littorina</taxon>
    </lineage>
</organism>
<proteinExistence type="predicted"/>
<feature type="domain" description="RUN" evidence="4">
    <location>
        <begin position="37"/>
        <end position="190"/>
    </location>
</feature>
<dbReference type="EMBL" id="JBAMIC010000002">
    <property type="protein sequence ID" value="KAK7113455.1"/>
    <property type="molecule type" value="Genomic_DNA"/>
</dbReference>
<dbReference type="InterPro" id="IPR037213">
    <property type="entry name" value="Run_dom_sf"/>
</dbReference>
<feature type="compositionally biased region" description="Basic and acidic residues" evidence="2">
    <location>
        <begin position="272"/>
        <end position="298"/>
    </location>
</feature>
<evidence type="ECO:0000259" key="4">
    <source>
        <dbReference type="PROSITE" id="PS50826"/>
    </source>
</evidence>
<evidence type="ECO:0000313" key="6">
    <source>
        <dbReference type="Proteomes" id="UP001374579"/>
    </source>
</evidence>
<dbReference type="InterPro" id="IPR037916">
    <property type="entry name" value="SNX29_PX"/>
</dbReference>
<dbReference type="PANTHER" id="PTHR47194">
    <property type="entry name" value="SORTING NEXIN-29-RELATED"/>
    <property type="match status" value="1"/>
</dbReference>
<dbReference type="AlphaFoldDB" id="A0AAN9C2X2"/>
<sequence length="813" mass="90805">MNGEDTRQNERQSLLTRLLDAVKQCQVRFGGRSELATDSDSRVSCLCATFEAALQHGMKKNNKALSALRHMTERAGLGKMSDFFSEVKHMDTEPAFWQYVKEHLTKHEVQRFNTLKLITTDMGRGRAWLRACLNEHSLERYMHMLIEKEDIVRHYYHDWAFMCDQERNSMLPTMSAGLGSILFAITIDRPELNKGYQNTVHVGNGGEVIIAGTTDDEPRAIIAGDASPVVKKKEKKKKKKMANVVSFDDDDSSETKSCRHSSVTSASSSNTTDDKSSSTASHHTDTATESPVFERREGPDVAELLQRRSHGSDSSGDRVRSVLQAQSSVTSATSVFSATSADFVSTISKSSTGSLASFDGDIANSILTPVGRTGLHNDSVPQSQASSYTADHLYSDASSEMSVFSRGDVDSAVFGLAVAQKGLESARTEGDGGISEVMSEHSHQYMSHEELRQAVVAMMVRKDEVEEQNRSLQSLLEQEMDMSSMLRADIADLKHSHDKQQEQDQAVISKLQRENELLKHQLKKYVNAVQLLRTEGATNKDDGLGIKLDDVQPSMPPPTQAIDYSHEASEYEQKLIQVAEMHGELMEFNEMLHRQMNAKDAVMRKLREELVMLRGPLPYNEHQMEQSATAAMESLSIQGRTLINIWIPSAFLRGPSSDQFHVYQVYVRIKDEEWNVFRRYSQFLDLHTRLKKVYPIVSKFDFPPKKSMGSKDTKVVEARRLGFQFYLRNVINTLQEKNPELCSDTCKARLVALLPFFGDQPEAAGKKGKKKQQKLPAQQQQPPPPQSQQQQATLPAASAPQGGATGGALYQGL</sequence>
<evidence type="ECO:0000259" key="3">
    <source>
        <dbReference type="PROSITE" id="PS50195"/>
    </source>
</evidence>
<dbReference type="Gene3D" id="3.30.1520.10">
    <property type="entry name" value="Phox-like domain"/>
    <property type="match status" value="1"/>
</dbReference>
<feature type="coiled-coil region" evidence="1">
    <location>
        <begin position="508"/>
        <end position="535"/>
    </location>
</feature>
<dbReference type="Gene3D" id="1.20.58.900">
    <property type="match status" value="1"/>
</dbReference>
<feature type="region of interest" description="Disordered" evidence="2">
    <location>
        <begin position="229"/>
        <end position="298"/>
    </location>
</feature>
<gene>
    <name evidence="5" type="ORF">V1264_012742</name>
</gene>
<dbReference type="SMART" id="SM00593">
    <property type="entry name" value="RUN"/>
    <property type="match status" value="1"/>
</dbReference>
<keyword evidence="1" id="KW-0175">Coiled coil</keyword>
<reference evidence="5 6" key="1">
    <citation type="submission" date="2024-02" db="EMBL/GenBank/DDBJ databases">
        <title>Chromosome-scale genome assembly of the rough periwinkle Littorina saxatilis.</title>
        <authorList>
            <person name="De Jode A."/>
            <person name="Faria R."/>
            <person name="Formenti G."/>
            <person name="Sims Y."/>
            <person name="Smith T.P."/>
            <person name="Tracey A."/>
            <person name="Wood J.M.D."/>
            <person name="Zagrodzka Z.B."/>
            <person name="Johannesson K."/>
            <person name="Butlin R.K."/>
            <person name="Leder E.H."/>
        </authorList>
    </citation>
    <scope>NUCLEOTIDE SEQUENCE [LARGE SCALE GENOMIC DNA]</scope>
    <source>
        <strain evidence="5">Snail1</strain>
        <tissue evidence="5">Muscle</tissue>
    </source>
</reference>
<feature type="domain" description="PX" evidence="3">
    <location>
        <begin position="641"/>
        <end position="764"/>
    </location>
</feature>
<evidence type="ECO:0008006" key="7">
    <source>
        <dbReference type="Google" id="ProtNLM"/>
    </source>
</evidence>
<dbReference type="InterPro" id="IPR001683">
    <property type="entry name" value="PX_dom"/>
</dbReference>
<accession>A0AAN9C2X2</accession>
<dbReference type="SMART" id="SM00312">
    <property type="entry name" value="PX"/>
    <property type="match status" value="1"/>
</dbReference>
<feature type="region of interest" description="Disordered" evidence="2">
    <location>
        <begin position="762"/>
        <end position="813"/>
    </location>
</feature>
<dbReference type="PROSITE" id="PS50195">
    <property type="entry name" value="PX"/>
    <property type="match status" value="1"/>
</dbReference>
<feature type="compositionally biased region" description="Basic residues" evidence="2">
    <location>
        <begin position="230"/>
        <end position="241"/>
    </location>
</feature>
<dbReference type="SUPFAM" id="SSF64268">
    <property type="entry name" value="PX domain"/>
    <property type="match status" value="1"/>
</dbReference>
<evidence type="ECO:0000313" key="5">
    <source>
        <dbReference type="EMBL" id="KAK7113455.1"/>
    </source>
</evidence>
<dbReference type="GO" id="GO:0035091">
    <property type="term" value="F:phosphatidylinositol binding"/>
    <property type="evidence" value="ECO:0007669"/>
    <property type="project" value="InterPro"/>
</dbReference>
<dbReference type="PANTHER" id="PTHR47194:SF3">
    <property type="entry name" value="SORTING NEXIN 29"/>
    <property type="match status" value="1"/>
</dbReference>
<dbReference type="InterPro" id="IPR036871">
    <property type="entry name" value="PX_dom_sf"/>
</dbReference>
<dbReference type="PROSITE" id="PS50826">
    <property type="entry name" value="RUN"/>
    <property type="match status" value="1"/>
</dbReference>
<dbReference type="CDD" id="cd07277">
    <property type="entry name" value="PX_RUN"/>
    <property type="match status" value="1"/>
</dbReference>
<feature type="coiled-coil region" evidence="1">
    <location>
        <begin position="448"/>
        <end position="482"/>
    </location>
</feature>
<dbReference type="InterPro" id="IPR004012">
    <property type="entry name" value="Run_dom"/>
</dbReference>